<comment type="caution">
    <text evidence="1">The sequence shown here is derived from an EMBL/GenBank/DDBJ whole genome shotgun (WGS) entry which is preliminary data.</text>
</comment>
<keyword evidence="2" id="KW-1185">Reference proteome</keyword>
<organism evidence="1 2">
    <name type="scientific">Actinomadura napierensis</name>
    <dbReference type="NCBI Taxonomy" id="267854"/>
    <lineage>
        <taxon>Bacteria</taxon>
        <taxon>Bacillati</taxon>
        <taxon>Actinomycetota</taxon>
        <taxon>Actinomycetes</taxon>
        <taxon>Streptosporangiales</taxon>
        <taxon>Thermomonosporaceae</taxon>
        <taxon>Actinomadura</taxon>
    </lineage>
</organism>
<reference evidence="1 2" key="1">
    <citation type="journal article" date="2019" name="Int. J. Syst. Evol. Microbiol.">
        <title>The Global Catalogue of Microorganisms (GCM) 10K type strain sequencing project: providing services to taxonomists for standard genome sequencing and annotation.</title>
        <authorList>
            <consortium name="The Broad Institute Genomics Platform"/>
            <consortium name="The Broad Institute Genome Sequencing Center for Infectious Disease"/>
            <person name="Wu L."/>
            <person name="Ma J."/>
        </authorList>
    </citation>
    <scope>NUCLEOTIDE SEQUENCE [LARGE SCALE GENOMIC DNA]</scope>
    <source>
        <strain evidence="1 2">JCM 13850</strain>
    </source>
</reference>
<evidence type="ECO:0000313" key="2">
    <source>
        <dbReference type="Proteomes" id="UP001501020"/>
    </source>
</evidence>
<protein>
    <recommendedName>
        <fullName evidence="3">Transposase</fullName>
    </recommendedName>
</protein>
<dbReference type="EMBL" id="BAAAMR010000151">
    <property type="protein sequence ID" value="GAA2168007.1"/>
    <property type="molecule type" value="Genomic_DNA"/>
</dbReference>
<gene>
    <name evidence="1" type="ORF">GCM10009727_89040</name>
</gene>
<accession>A0ABN3AHZ6</accession>
<sequence length="52" mass="6190">MSFLSKPCPSEATRHDFDSGRYWRIKILLEYFRFAVDVLIRVAAEALRIWTN</sequence>
<name>A0ABN3AHZ6_9ACTN</name>
<evidence type="ECO:0000313" key="1">
    <source>
        <dbReference type="EMBL" id="GAA2168007.1"/>
    </source>
</evidence>
<dbReference type="RefSeq" id="WP_344282932.1">
    <property type="nucleotide sequence ID" value="NZ_BAAAMR010000151.1"/>
</dbReference>
<proteinExistence type="predicted"/>
<evidence type="ECO:0008006" key="3">
    <source>
        <dbReference type="Google" id="ProtNLM"/>
    </source>
</evidence>
<dbReference type="Proteomes" id="UP001501020">
    <property type="component" value="Unassembled WGS sequence"/>
</dbReference>